<name>X1FSW9_9ZZZZ</name>
<comment type="caution">
    <text evidence="8">The sequence shown here is derived from an EMBL/GenBank/DDBJ whole genome shotgun (WGS) entry which is preliminary data.</text>
</comment>
<dbReference type="Pfam" id="PF00730">
    <property type="entry name" value="HhH-GPD"/>
    <property type="match status" value="1"/>
</dbReference>
<organism evidence="8">
    <name type="scientific">marine sediment metagenome</name>
    <dbReference type="NCBI Taxonomy" id="412755"/>
    <lineage>
        <taxon>unclassified sequences</taxon>
        <taxon>metagenomes</taxon>
        <taxon>ecological metagenomes</taxon>
    </lineage>
</organism>
<dbReference type="InterPro" id="IPR000445">
    <property type="entry name" value="HhH_motif"/>
</dbReference>
<dbReference type="Gene3D" id="1.10.1670.10">
    <property type="entry name" value="Helix-hairpin-Helix base-excision DNA repair enzymes (C-terminal)"/>
    <property type="match status" value="1"/>
</dbReference>
<reference evidence="8" key="1">
    <citation type="journal article" date="2014" name="Front. Microbiol.">
        <title>High frequency of phylogenetically diverse reductive dehalogenase-homologous genes in deep subseafloor sedimentary metagenomes.</title>
        <authorList>
            <person name="Kawai M."/>
            <person name="Futagami T."/>
            <person name="Toyoda A."/>
            <person name="Takaki Y."/>
            <person name="Nishi S."/>
            <person name="Hori S."/>
            <person name="Arai W."/>
            <person name="Tsubouchi T."/>
            <person name="Morono Y."/>
            <person name="Uchiyama I."/>
            <person name="Ito T."/>
            <person name="Fujiyama A."/>
            <person name="Inagaki F."/>
            <person name="Takami H."/>
        </authorList>
    </citation>
    <scope>NUCLEOTIDE SEQUENCE</scope>
    <source>
        <strain evidence="8">Expedition CK06-06</strain>
    </source>
</reference>
<evidence type="ECO:0000259" key="7">
    <source>
        <dbReference type="SMART" id="SM00478"/>
    </source>
</evidence>
<evidence type="ECO:0000256" key="6">
    <source>
        <dbReference type="ARBA" id="ARBA00023295"/>
    </source>
</evidence>
<dbReference type="PROSITE" id="PS01155">
    <property type="entry name" value="ENDONUCLEASE_III_2"/>
    <property type="match status" value="1"/>
</dbReference>
<dbReference type="GO" id="GO:0003906">
    <property type="term" value="F:DNA-(apurinic or apyrimidinic site) endonuclease activity"/>
    <property type="evidence" value="ECO:0007669"/>
    <property type="project" value="TreeGrafter"/>
</dbReference>
<dbReference type="SUPFAM" id="SSF48150">
    <property type="entry name" value="DNA-glycosylase"/>
    <property type="match status" value="1"/>
</dbReference>
<dbReference type="InterPro" id="IPR004036">
    <property type="entry name" value="Endonuclease-III-like_CS2"/>
</dbReference>
<feature type="non-terminal residue" evidence="8">
    <location>
        <position position="1"/>
    </location>
</feature>
<dbReference type="GO" id="GO:0000703">
    <property type="term" value="F:oxidized pyrimidine nucleobase lesion DNA N-glycosylase activity"/>
    <property type="evidence" value="ECO:0007669"/>
    <property type="project" value="TreeGrafter"/>
</dbReference>
<dbReference type="PANTHER" id="PTHR43286:SF1">
    <property type="entry name" value="ENDONUCLEASE III-LIKE PROTEIN 1"/>
    <property type="match status" value="1"/>
</dbReference>
<evidence type="ECO:0000256" key="3">
    <source>
        <dbReference type="ARBA" id="ARBA00022801"/>
    </source>
</evidence>
<evidence type="ECO:0000256" key="1">
    <source>
        <dbReference type="ARBA" id="ARBA00008343"/>
    </source>
</evidence>
<dbReference type="InterPro" id="IPR011257">
    <property type="entry name" value="DNA_glycosylase"/>
</dbReference>
<keyword evidence="5" id="KW-0456">Lyase</keyword>
<proteinExistence type="inferred from homology"/>
<dbReference type="FunFam" id="1.10.340.30:FF:000001">
    <property type="entry name" value="Endonuclease III"/>
    <property type="match status" value="1"/>
</dbReference>
<accession>X1FSW9</accession>
<dbReference type="SMART" id="SM00478">
    <property type="entry name" value="ENDO3c"/>
    <property type="match status" value="1"/>
</dbReference>
<dbReference type="GO" id="GO:0016829">
    <property type="term" value="F:lyase activity"/>
    <property type="evidence" value="ECO:0007669"/>
    <property type="project" value="UniProtKB-KW"/>
</dbReference>
<comment type="similarity">
    <text evidence="1">Belongs to the Nth/MutY family.</text>
</comment>
<dbReference type="InterPro" id="IPR003265">
    <property type="entry name" value="HhH-GPD_domain"/>
</dbReference>
<dbReference type="GO" id="GO:0003677">
    <property type="term" value="F:DNA binding"/>
    <property type="evidence" value="ECO:0007669"/>
    <property type="project" value="InterPro"/>
</dbReference>
<dbReference type="GO" id="GO:0006289">
    <property type="term" value="P:nucleotide-excision repair"/>
    <property type="evidence" value="ECO:0007669"/>
    <property type="project" value="TreeGrafter"/>
</dbReference>
<keyword evidence="4" id="KW-0234">DNA repair</keyword>
<evidence type="ECO:0000256" key="2">
    <source>
        <dbReference type="ARBA" id="ARBA00022763"/>
    </source>
</evidence>
<keyword evidence="2" id="KW-0227">DNA damage</keyword>
<dbReference type="AlphaFoldDB" id="X1FSW9"/>
<protein>
    <recommendedName>
        <fullName evidence="7">HhH-GPD domain-containing protein</fullName>
    </recommendedName>
</protein>
<feature type="domain" description="HhH-GPD" evidence="7">
    <location>
        <begin position="1"/>
        <end position="126"/>
    </location>
</feature>
<keyword evidence="6" id="KW-0326">Glycosidase</keyword>
<sequence length="148" mass="16854">TPEDMAKLTGKEIEKLIYPVGFYKTKAKRLPELAMILIKNYDGKVPDALDELLKLPGVGRKTANLVITLGFGKPGICVDTHVHRISNRFGYVNTKTPEETEFALREKLPRKWWIIYNDILVTLGQNICLPRIPKCEECAVKNLCEKKK</sequence>
<evidence type="ECO:0000256" key="5">
    <source>
        <dbReference type="ARBA" id="ARBA00023239"/>
    </source>
</evidence>
<dbReference type="Pfam" id="PF00633">
    <property type="entry name" value="HHH"/>
    <property type="match status" value="1"/>
</dbReference>
<dbReference type="EMBL" id="BARU01020391">
    <property type="protein sequence ID" value="GAH48776.1"/>
    <property type="molecule type" value="Genomic_DNA"/>
</dbReference>
<evidence type="ECO:0000313" key="8">
    <source>
        <dbReference type="EMBL" id="GAH48776.1"/>
    </source>
</evidence>
<keyword evidence="3" id="KW-0378">Hydrolase</keyword>
<dbReference type="CDD" id="cd00056">
    <property type="entry name" value="ENDO3c"/>
    <property type="match status" value="1"/>
</dbReference>
<dbReference type="InterPro" id="IPR023170">
    <property type="entry name" value="HhH_base_excis_C"/>
</dbReference>
<dbReference type="GO" id="GO:0006285">
    <property type="term" value="P:base-excision repair, AP site formation"/>
    <property type="evidence" value="ECO:0007669"/>
    <property type="project" value="TreeGrafter"/>
</dbReference>
<dbReference type="PANTHER" id="PTHR43286">
    <property type="entry name" value="ENDONUCLEASE III-LIKE PROTEIN 1"/>
    <property type="match status" value="1"/>
</dbReference>
<evidence type="ECO:0000256" key="4">
    <source>
        <dbReference type="ARBA" id="ARBA00023204"/>
    </source>
</evidence>
<gene>
    <name evidence="8" type="ORF">S03H2_33502</name>
</gene>